<evidence type="ECO:0000256" key="7">
    <source>
        <dbReference type="ARBA" id="ARBA00022840"/>
    </source>
</evidence>
<evidence type="ECO:0000259" key="13">
    <source>
        <dbReference type="Pfam" id="PF08245"/>
    </source>
</evidence>
<dbReference type="PROSITE" id="PS01012">
    <property type="entry name" value="FOLYLPOLYGLU_SYNT_2"/>
    <property type="match status" value="1"/>
</dbReference>
<evidence type="ECO:0000256" key="4">
    <source>
        <dbReference type="ARBA" id="ARBA00022598"/>
    </source>
</evidence>
<evidence type="ECO:0000256" key="9">
    <source>
        <dbReference type="ARBA" id="ARBA00030592"/>
    </source>
</evidence>
<evidence type="ECO:0000256" key="10">
    <source>
        <dbReference type="ARBA" id="ARBA00047493"/>
    </source>
</evidence>
<dbReference type="InterPro" id="IPR036565">
    <property type="entry name" value="Mur-like_cat_sf"/>
</dbReference>
<dbReference type="FunFam" id="3.40.1190.10:FF:000011">
    <property type="entry name" value="Folylpolyglutamate synthase/dihydrofolate synthase"/>
    <property type="match status" value="1"/>
</dbReference>
<dbReference type="GO" id="GO:0005524">
    <property type="term" value="F:ATP binding"/>
    <property type="evidence" value="ECO:0007669"/>
    <property type="project" value="UniProtKB-KW"/>
</dbReference>
<feature type="domain" description="Mur ligase C-terminal" evidence="12">
    <location>
        <begin position="285"/>
        <end position="393"/>
    </location>
</feature>
<dbReference type="NCBIfam" id="TIGR01499">
    <property type="entry name" value="folC"/>
    <property type="match status" value="1"/>
</dbReference>
<dbReference type="GO" id="GO:0046872">
    <property type="term" value="F:metal ion binding"/>
    <property type="evidence" value="ECO:0007669"/>
    <property type="project" value="UniProtKB-KW"/>
</dbReference>
<gene>
    <name evidence="14" type="ORF">DES51_12615</name>
</gene>
<dbReference type="PROSITE" id="PS01011">
    <property type="entry name" value="FOLYLPOLYGLU_SYNT_1"/>
    <property type="match status" value="1"/>
</dbReference>
<dbReference type="STRING" id="1034346.GCA_000313565_00869"/>
<dbReference type="AlphaFoldDB" id="A0A318KIU6"/>
<keyword evidence="8" id="KW-0460">Magnesium</keyword>
<evidence type="ECO:0000256" key="11">
    <source>
        <dbReference type="PIRNR" id="PIRNR001563"/>
    </source>
</evidence>
<dbReference type="GO" id="GO:0008841">
    <property type="term" value="F:dihydrofolate synthase activity"/>
    <property type="evidence" value="ECO:0007669"/>
    <property type="project" value="TreeGrafter"/>
</dbReference>
<keyword evidence="15" id="KW-1185">Reference proteome</keyword>
<dbReference type="RefSeq" id="WP_022937182.1">
    <property type="nucleotide sequence ID" value="NZ_CABKRQ010000002.1"/>
</dbReference>
<name>A0A318KIU6_9FIRM</name>
<proteinExistence type="inferred from homology"/>
<organism evidence="14 15">
    <name type="scientific">Dielma fastidiosa</name>
    <dbReference type="NCBI Taxonomy" id="1034346"/>
    <lineage>
        <taxon>Bacteria</taxon>
        <taxon>Bacillati</taxon>
        <taxon>Bacillota</taxon>
        <taxon>Erysipelotrichia</taxon>
        <taxon>Erysipelotrichales</taxon>
        <taxon>Erysipelotrichaceae</taxon>
        <taxon>Dielma</taxon>
    </lineage>
</organism>
<evidence type="ECO:0000259" key="12">
    <source>
        <dbReference type="Pfam" id="PF02875"/>
    </source>
</evidence>
<evidence type="ECO:0000313" key="14">
    <source>
        <dbReference type="EMBL" id="PXX74096.1"/>
    </source>
</evidence>
<dbReference type="PANTHER" id="PTHR11136">
    <property type="entry name" value="FOLYLPOLYGLUTAMATE SYNTHASE-RELATED"/>
    <property type="match status" value="1"/>
</dbReference>
<dbReference type="Gene3D" id="3.40.1190.10">
    <property type="entry name" value="Mur-like, catalytic domain"/>
    <property type="match status" value="1"/>
</dbReference>
<sequence length="413" mass="46616">MRKFQSADEVIELIEGRKNNHKGLVKFSSALHVLDDPQLKLKCVHIGGTNGKGSTTDYLRSILQQAGYRVGTFTSPYLEVHNDRIRIDNEFISDDELLALANETADLWEQYDLSMFEIDMLLASLYFLRHDVDIALFEVGMGGRLDATNVVDPLFSIITSIGLDHMQYLGNTHALIAKEKAGIIKAEKDCITAETREDCLNVFKQTCDSLGSQLIRCQEVMNLHVDQGVVFDYRNFKGIKLLSKASYQAKNASLAIEAAYKLRSLGYEISDEMITEGLAATFWKGRFEQVHTHPDVYIDGAHNEQGIKALVDAARIFPKVRIIFSALKDKNTKSMIEQLLTLSDDLTICEFDFYRAQDAEKLAEGYPVKIIKDYRKAIYDCLEGDDIVLITGSLYFISLVREMFQKMKGASTQ</sequence>
<dbReference type="Pfam" id="PF08245">
    <property type="entry name" value="Mur_ligase_M"/>
    <property type="match status" value="1"/>
</dbReference>
<feature type="domain" description="Mur ligase central" evidence="13">
    <location>
        <begin position="46"/>
        <end position="190"/>
    </location>
</feature>
<dbReference type="PIRSF" id="PIRSF001563">
    <property type="entry name" value="Folylpolyglu_synth"/>
    <property type="match status" value="1"/>
</dbReference>
<dbReference type="InterPro" id="IPR018109">
    <property type="entry name" value="Folylpolyglutamate_synth_CS"/>
</dbReference>
<dbReference type="EMBL" id="QJKH01000026">
    <property type="protein sequence ID" value="PXX74096.1"/>
    <property type="molecule type" value="Genomic_DNA"/>
</dbReference>
<evidence type="ECO:0000256" key="2">
    <source>
        <dbReference type="ARBA" id="ARBA00008276"/>
    </source>
</evidence>
<keyword evidence="6 11" id="KW-0547">Nucleotide-binding</keyword>
<dbReference type="InterPro" id="IPR001645">
    <property type="entry name" value="Folylpolyglutamate_synth"/>
</dbReference>
<keyword evidence="4 11" id="KW-0436">Ligase</keyword>
<dbReference type="PANTHER" id="PTHR11136:SF0">
    <property type="entry name" value="DIHYDROFOLATE SYNTHETASE-RELATED"/>
    <property type="match status" value="1"/>
</dbReference>
<dbReference type="SUPFAM" id="SSF53623">
    <property type="entry name" value="MurD-like peptide ligases, catalytic domain"/>
    <property type="match status" value="1"/>
</dbReference>
<evidence type="ECO:0000256" key="6">
    <source>
        <dbReference type="ARBA" id="ARBA00022741"/>
    </source>
</evidence>
<dbReference type="InterPro" id="IPR004101">
    <property type="entry name" value="Mur_ligase_C"/>
</dbReference>
<comment type="cofactor">
    <cofactor evidence="1">
        <name>Mg(2+)</name>
        <dbReference type="ChEBI" id="CHEBI:18420"/>
    </cofactor>
</comment>
<accession>A0A318KIU6</accession>
<dbReference type="SUPFAM" id="SSF53244">
    <property type="entry name" value="MurD-like peptide ligases, peptide-binding domain"/>
    <property type="match status" value="1"/>
</dbReference>
<evidence type="ECO:0000256" key="5">
    <source>
        <dbReference type="ARBA" id="ARBA00022723"/>
    </source>
</evidence>
<evidence type="ECO:0000256" key="1">
    <source>
        <dbReference type="ARBA" id="ARBA00001946"/>
    </source>
</evidence>
<keyword evidence="5" id="KW-0479">Metal-binding</keyword>
<dbReference type="EC" id="6.3.2.17" evidence="3"/>
<dbReference type="Pfam" id="PF02875">
    <property type="entry name" value="Mur_ligase_C"/>
    <property type="match status" value="1"/>
</dbReference>
<dbReference type="Gene3D" id="3.90.190.20">
    <property type="entry name" value="Mur ligase, C-terminal domain"/>
    <property type="match status" value="1"/>
</dbReference>
<comment type="catalytic activity">
    <reaction evidence="10">
        <text>(6S)-5,6,7,8-tetrahydrofolyl-(gamma-L-Glu)(n) + L-glutamate + ATP = (6S)-5,6,7,8-tetrahydrofolyl-(gamma-L-Glu)(n+1) + ADP + phosphate + H(+)</text>
        <dbReference type="Rhea" id="RHEA:10580"/>
        <dbReference type="Rhea" id="RHEA-COMP:14738"/>
        <dbReference type="Rhea" id="RHEA-COMP:14740"/>
        <dbReference type="ChEBI" id="CHEBI:15378"/>
        <dbReference type="ChEBI" id="CHEBI:29985"/>
        <dbReference type="ChEBI" id="CHEBI:30616"/>
        <dbReference type="ChEBI" id="CHEBI:43474"/>
        <dbReference type="ChEBI" id="CHEBI:141005"/>
        <dbReference type="ChEBI" id="CHEBI:456216"/>
        <dbReference type="EC" id="6.3.2.17"/>
    </reaction>
</comment>
<comment type="similarity">
    <text evidence="2 11">Belongs to the folylpolyglutamate synthase family.</text>
</comment>
<reference evidence="14 15" key="1">
    <citation type="submission" date="2018-05" db="EMBL/GenBank/DDBJ databases">
        <title>Genomic Encyclopedia of Type Strains, Phase IV (KMG-IV): sequencing the most valuable type-strain genomes for metagenomic binning, comparative biology and taxonomic classification.</title>
        <authorList>
            <person name="Goeker M."/>
        </authorList>
    </citation>
    <scope>NUCLEOTIDE SEQUENCE [LARGE SCALE GENOMIC DNA]</scope>
    <source>
        <strain evidence="14 15">JC118</strain>
    </source>
</reference>
<dbReference type="OrthoDB" id="9809356at2"/>
<dbReference type="InterPro" id="IPR013221">
    <property type="entry name" value="Mur_ligase_cen"/>
</dbReference>
<keyword evidence="7 11" id="KW-0067">ATP-binding</keyword>
<evidence type="ECO:0000313" key="15">
    <source>
        <dbReference type="Proteomes" id="UP000247612"/>
    </source>
</evidence>
<comment type="caution">
    <text evidence="14">The sequence shown here is derived from an EMBL/GenBank/DDBJ whole genome shotgun (WGS) entry which is preliminary data.</text>
</comment>
<dbReference type="InterPro" id="IPR036615">
    <property type="entry name" value="Mur_ligase_C_dom_sf"/>
</dbReference>
<evidence type="ECO:0000256" key="8">
    <source>
        <dbReference type="ARBA" id="ARBA00022842"/>
    </source>
</evidence>
<protein>
    <recommendedName>
        <fullName evidence="3">tetrahydrofolate synthase</fullName>
        <ecNumber evidence="3">6.3.2.17</ecNumber>
    </recommendedName>
    <alternativeName>
        <fullName evidence="9">Tetrahydrofolylpolyglutamate synthase</fullName>
    </alternativeName>
</protein>
<dbReference type="Proteomes" id="UP000247612">
    <property type="component" value="Unassembled WGS sequence"/>
</dbReference>
<evidence type="ECO:0000256" key="3">
    <source>
        <dbReference type="ARBA" id="ARBA00013025"/>
    </source>
</evidence>
<dbReference type="GO" id="GO:0005737">
    <property type="term" value="C:cytoplasm"/>
    <property type="evidence" value="ECO:0007669"/>
    <property type="project" value="TreeGrafter"/>
</dbReference>
<dbReference type="GO" id="GO:0004326">
    <property type="term" value="F:tetrahydrofolylpolyglutamate synthase activity"/>
    <property type="evidence" value="ECO:0007669"/>
    <property type="project" value="UniProtKB-EC"/>
</dbReference>